<dbReference type="EMBL" id="QYUK01000011">
    <property type="protein sequence ID" value="RJF89255.1"/>
    <property type="molecule type" value="Genomic_DNA"/>
</dbReference>
<evidence type="ECO:0000313" key="4">
    <source>
        <dbReference type="EMBL" id="RJF89255.1"/>
    </source>
</evidence>
<accession>A0A418WGW1</accession>
<keyword evidence="5" id="KW-1185">Reference proteome</keyword>
<dbReference type="AlphaFoldDB" id="A0A418WGW1"/>
<dbReference type="Proteomes" id="UP000284605">
    <property type="component" value="Unassembled WGS sequence"/>
</dbReference>
<gene>
    <name evidence="4" type="ORF">D3874_21655</name>
</gene>
<evidence type="ECO:0000313" key="5">
    <source>
        <dbReference type="Proteomes" id="UP000284605"/>
    </source>
</evidence>
<comment type="caution">
    <text evidence="4">The sequence shown here is derived from an EMBL/GenBank/DDBJ whole genome shotgun (WGS) entry which is preliminary data.</text>
</comment>
<dbReference type="SUPFAM" id="SSF53850">
    <property type="entry name" value="Periplasmic binding protein-like II"/>
    <property type="match status" value="1"/>
</dbReference>
<protein>
    <submittedName>
        <fullName evidence="4">ABC transporter substrate-binding protein</fullName>
    </submittedName>
</protein>
<evidence type="ECO:0000259" key="3">
    <source>
        <dbReference type="SMART" id="SM00062"/>
    </source>
</evidence>
<dbReference type="Pfam" id="PF00497">
    <property type="entry name" value="SBP_bac_3"/>
    <property type="match status" value="1"/>
</dbReference>
<feature type="domain" description="Solute-binding protein family 3/N-terminal" evidence="3">
    <location>
        <begin position="25"/>
        <end position="257"/>
    </location>
</feature>
<feature type="chain" id="PRO_5019435259" evidence="2">
    <location>
        <begin position="23"/>
        <end position="269"/>
    </location>
</feature>
<evidence type="ECO:0000256" key="2">
    <source>
        <dbReference type="SAM" id="SignalP"/>
    </source>
</evidence>
<evidence type="ECO:0000256" key="1">
    <source>
        <dbReference type="ARBA" id="ARBA00022729"/>
    </source>
</evidence>
<dbReference type="OrthoDB" id="9814231at2"/>
<organism evidence="4 5">
    <name type="scientific">Oleomonas cavernae</name>
    <dbReference type="NCBI Taxonomy" id="2320859"/>
    <lineage>
        <taxon>Bacteria</taxon>
        <taxon>Pseudomonadati</taxon>
        <taxon>Pseudomonadota</taxon>
        <taxon>Alphaproteobacteria</taxon>
        <taxon>Acetobacterales</taxon>
        <taxon>Acetobacteraceae</taxon>
        <taxon>Oleomonas</taxon>
    </lineage>
</organism>
<dbReference type="RefSeq" id="WP_119780781.1">
    <property type="nucleotide sequence ID" value="NZ_QYUK01000011.1"/>
</dbReference>
<feature type="signal peptide" evidence="2">
    <location>
        <begin position="1"/>
        <end position="22"/>
    </location>
</feature>
<dbReference type="Gene3D" id="3.40.190.10">
    <property type="entry name" value="Periplasmic binding protein-like II"/>
    <property type="match status" value="2"/>
</dbReference>
<dbReference type="PANTHER" id="PTHR35936">
    <property type="entry name" value="MEMBRANE-BOUND LYTIC MUREIN TRANSGLYCOSYLASE F"/>
    <property type="match status" value="1"/>
</dbReference>
<dbReference type="InterPro" id="IPR001638">
    <property type="entry name" value="Solute-binding_3/MltF_N"/>
</dbReference>
<sequence>MRIVKSGLLGLALLALAGPALAEDKLIIGNEGTYPPFSMVTADGQLTGVEPDLTREMCTRMKVTCEFAVMDFKALIPSLLQNKVDVVASQVTPTPERKEKALFSVPVVYNPDIFVTRKDKTYEFTVAGLKGVRIGVQRGSAMATYITAQFGDAPVISLYDNPDQIRLDLLAGRIDMTYGAKLNWTAELIDKPEGKDYTLAGGDHWSGDMSIPEDQRGSSWIVRKGEDALLARMDEAIKSMIADCTFTQIRKKYLSAPIVAGEAACVKAG</sequence>
<name>A0A418WGW1_9PROT</name>
<proteinExistence type="predicted"/>
<dbReference type="PANTHER" id="PTHR35936:SF17">
    <property type="entry name" value="ARGININE-BINDING EXTRACELLULAR PROTEIN ARTP"/>
    <property type="match status" value="1"/>
</dbReference>
<keyword evidence="1 2" id="KW-0732">Signal</keyword>
<reference evidence="4 5" key="1">
    <citation type="submission" date="2018-09" db="EMBL/GenBank/DDBJ databases">
        <authorList>
            <person name="Zhu H."/>
        </authorList>
    </citation>
    <scope>NUCLEOTIDE SEQUENCE [LARGE SCALE GENOMIC DNA]</scope>
    <source>
        <strain evidence="4 5">K1W22B-8</strain>
    </source>
</reference>
<dbReference type="SMART" id="SM00062">
    <property type="entry name" value="PBPb"/>
    <property type="match status" value="1"/>
</dbReference>